<proteinExistence type="predicted"/>
<comment type="caution">
    <text evidence="1">The sequence shown here is derived from an EMBL/GenBank/DDBJ whole genome shotgun (WGS) entry which is preliminary data.</text>
</comment>
<dbReference type="EMBL" id="BPLQ01005803">
    <property type="protein sequence ID" value="GIY17370.1"/>
    <property type="molecule type" value="Genomic_DNA"/>
</dbReference>
<reference evidence="1 2" key="1">
    <citation type="submission" date="2021-06" db="EMBL/GenBank/DDBJ databases">
        <title>Caerostris darwini draft genome.</title>
        <authorList>
            <person name="Kono N."/>
            <person name="Arakawa K."/>
        </authorList>
    </citation>
    <scope>NUCLEOTIDE SEQUENCE [LARGE SCALE GENOMIC DNA]</scope>
</reference>
<gene>
    <name evidence="1" type="ORF">CDAR_1541</name>
</gene>
<dbReference type="Proteomes" id="UP001054837">
    <property type="component" value="Unassembled WGS sequence"/>
</dbReference>
<name>A0AAV4R6M7_9ARAC</name>
<evidence type="ECO:0000313" key="1">
    <source>
        <dbReference type="EMBL" id="GIY17370.1"/>
    </source>
</evidence>
<sequence length="80" mass="9427">MWRKECNLNRGDYDSEVIRVKLIGYLNGGIEQLVLQQEQLLTNRLDQLATGTTFYEKFLRICVPYESRHSICRCWSDQAV</sequence>
<keyword evidence="2" id="KW-1185">Reference proteome</keyword>
<dbReference type="AlphaFoldDB" id="A0AAV4R6M7"/>
<organism evidence="1 2">
    <name type="scientific">Caerostris darwini</name>
    <dbReference type="NCBI Taxonomy" id="1538125"/>
    <lineage>
        <taxon>Eukaryota</taxon>
        <taxon>Metazoa</taxon>
        <taxon>Ecdysozoa</taxon>
        <taxon>Arthropoda</taxon>
        <taxon>Chelicerata</taxon>
        <taxon>Arachnida</taxon>
        <taxon>Araneae</taxon>
        <taxon>Araneomorphae</taxon>
        <taxon>Entelegynae</taxon>
        <taxon>Araneoidea</taxon>
        <taxon>Araneidae</taxon>
        <taxon>Caerostris</taxon>
    </lineage>
</organism>
<protein>
    <submittedName>
        <fullName evidence="1">Uncharacterized protein</fullName>
    </submittedName>
</protein>
<accession>A0AAV4R6M7</accession>
<evidence type="ECO:0000313" key="2">
    <source>
        <dbReference type="Proteomes" id="UP001054837"/>
    </source>
</evidence>